<sequence length="303" mass="32808">MQEIKTVLIVGSGTMGRKIAFLTAAAGFDTRIYDISEKALADAQKGVERIVRRAVTRGAIAASEEEGVLARISSFTDMALAAKDADFISESIPEDPALKGRVFGELNKLCPAHAIFTTNTSSLMPSMFADATGRPDRFAALHFHNPEVDRIVDIMPHPGTSKETMAAIQDFVKAIRMIPIEMHRENPGYVFNSMFMSLLGSALTLAARGVASPEDVDRSWMGVMQMPIGPFGMMDQVGLETVWKITDYWASVTKASQAKANADYLKPFVDEGKLGAKTGTGFYTYPAPVWGQPDFLEGGLASG</sequence>
<protein>
    <submittedName>
        <fullName evidence="6">3-hydroxyacyl-CoA dehydrogenase</fullName>
        <ecNumber evidence="6">1.1.1.35</ecNumber>
    </submittedName>
</protein>
<dbReference type="InterPro" id="IPR006108">
    <property type="entry name" value="3HC_DH_C"/>
</dbReference>
<reference evidence="6 7" key="1">
    <citation type="submission" date="2019-06" db="EMBL/GenBank/DDBJ databases">
        <title>Desulfobotulus mexicanus sp. nov., a novel sulfate-reducing bacterium isolated from the sediment of an alkaline crater lake in Mexico.</title>
        <authorList>
            <person name="Hirschler-Rea A."/>
        </authorList>
    </citation>
    <scope>NUCLEOTIDE SEQUENCE [LARGE SCALE GENOMIC DNA]</scope>
    <source>
        <strain evidence="6 7">PAR22N</strain>
    </source>
</reference>
<keyword evidence="1 6" id="KW-0560">Oxidoreductase</keyword>
<dbReference type="EC" id="1.1.1.35" evidence="6"/>
<feature type="binding site" evidence="3">
    <location>
        <position position="121"/>
    </location>
    <ligand>
        <name>NAD(+)</name>
        <dbReference type="ChEBI" id="CHEBI:57540"/>
    </ligand>
</feature>
<dbReference type="InterPro" id="IPR013328">
    <property type="entry name" value="6PGD_dom2"/>
</dbReference>
<evidence type="ECO:0000256" key="1">
    <source>
        <dbReference type="ARBA" id="ARBA00023002"/>
    </source>
</evidence>
<dbReference type="OrthoDB" id="9775332at2"/>
<keyword evidence="3" id="KW-0520">NAD</keyword>
<dbReference type="Pfam" id="PF00725">
    <property type="entry name" value="3HCDH"/>
    <property type="match status" value="1"/>
</dbReference>
<dbReference type="Proteomes" id="UP000321899">
    <property type="component" value="Unassembled WGS sequence"/>
</dbReference>
<feature type="domain" description="3-hydroxyacyl-CoA dehydrogenase NAD binding" evidence="5">
    <location>
        <begin position="6"/>
        <end position="182"/>
    </location>
</feature>
<feature type="binding site" evidence="3">
    <location>
        <position position="94"/>
    </location>
    <ligand>
        <name>NAD(+)</name>
        <dbReference type="ChEBI" id="CHEBI:57540"/>
    </ligand>
</feature>
<dbReference type="InterPro" id="IPR022694">
    <property type="entry name" value="3-OHacyl-CoA_DH"/>
</dbReference>
<keyword evidence="7" id="KW-1185">Reference proteome</keyword>
<dbReference type="RefSeq" id="WP_139448206.1">
    <property type="nucleotide sequence ID" value="NZ_VDMB01000008.1"/>
</dbReference>
<name>A0A5Q4VBC5_9BACT</name>
<evidence type="ECO:0000256" key="3">
    <source>
        <dbReference type="PIRSR" id="PIRSR000105-2"/>
    </source>
</evidence>
<dbReference type="InterPro" id="IPR008927">
    <property type="entry name" value="6-PGluconate_DH-like_C_sf"/>
</dbReference>
<dbReference type="PIRSF" id="PIRSF000105">
    <property type="entry name" value="HCDH"/>
    <property type="match status" value="1"/>
</dbReference>
<feature type="domain" description="3-hydroxyacyl-CoA dehydrogenase C-terminal" evidence="4">
    <location>
        <begin position="188"/>
        <end position="285"/>
    </location>
</feature>
<evidence type="ECO:0000313" key="7">
    <source>
        <dbReference type="Proteomes" id="UP000321899"/>
    </source>
</evidence>
<feature type="binding site" evidence="3">
    <location>
        <position position="99"/>
    </location>
    <ligand>
        <name>NAD(+)</name>
        <dbReference type="ChEBI" id="CHEBI:57540"/>
    </ligand>
</feature>
<dbReference type="Gene3D" id="1.10.1040.10">
    <property type="entry name" value="N-(1-d-carboxylethyl)-l-norvaline Dehydrogenase, domain 2"/>
    <property type="match status" value="1"/>
</dbReference>
<proteinExistence type="predicted"/>
<dbReference type="PANTHER" id="PTHR48075">
    <property type="entry name" value="3-HYDROXYACYL-COA DEHYDROGENASE FAMILY PROTEIN"/>
    <property type="match status" value="1"/>
</dbReference>
<dbReference type="AlphaFoldDB" id="A0A5Q4VBC5"/>
<gene>
    <name evidence="6" type="ORF">FIM25_08385</name>
</gene>
<feature type="binding site" evidence="3">
    <location>
        <begin position="11"/>
        <end position="16"/>
    </location>
    <ligand>
        <name>NAD(+)</name>
        <dbReference type="ChEBI" id="CHEBI:57540"/>
    </ligand>
</feature>
<dbReference type="PANTHER" id="PTHR48075:SF3">
    <property type="entry name" value="3-HYDROXYACYL-COA DEHYDROGENASE"/>
    <property type="match status" value="1"/>
</dbReference>
<comment type="caution">
    <text evidence="6">The sequence shown here is derived from an EMBL/GenBank/DDBJ whole genome shotgun (WGS) entry which is preliminary data.</text>
</comment>
<accession>A0A5Q4VBC5</accession>
<feature type="binding site" evidence="3">
    <location>
        <position position="145"/>
    </location>
    <ligand>
        <name>NAD(+)</name>
        <dbReference type="ChEBI" id="CHEBI:57540"/>
    </ligand>
</feature>
<dbReference type="Gene3D" id="3.40.50.720">
    <property type="entry name" value="NAD(P)-binding Rossmann-like Domain"/>
    <property type="match status" value="1"/>
</dbReference>
<evidence type="ECO:0000313" key="6">
    <source>
        <dbReference type="EMBL" id="TYT74855.1"/>
    </source>
</evidence>
<dbReference type="NCBIfam" id="NF006143">
    <property type="entry name" value="PRK08293.1"/>
    <property type="match status" value="1"/>
</dbReference>
<dbReference type="InterPro" id="IPR036291">
    <property type="entry name" value="NAD(P)-bd_dom_sf"/>
</dbReference>
<dbReference type="GO" id="GO:0070403">
    <property type="term" value="F:NAD+ binding"/>
    <property type="evidence" value="ECO:0007669"/>
    <property type="project" value="InterPro"/>
</dbReference>
<dbReference type="SUPFAM" id="SSF48179">
    <property type="entry name" value="6-phosphogluconate dehydrogenase C-terminal domain-like"/>
    <property type="match status" value="1"/>
</dbReference>
<dbReference type="EMBL" id="VDMB01000008">
    <property type="protein sequence ID" value="TYT74855.1"/>
    <property type="molecule type" value="Genomic_DNA"/>
</dbReference>
<feature type="binding site" evidence="3">
    <location>
        <position position="277"/>
    </location>
    <ligand>
        <name>NAD(+)</name>
        <dbReference type="ChEBI" id="CHEBI:57540"/>
    </ligand>
</feature>
<dbReference type="Pfam" id="PF02737">
    <property type="entry name" value="3HCDH_N"/>
    <property type="match status" value="1"/>
</dbReference>
<dbReference type="GO" id="GO:0003857">
    <property type="term" value="F:(3S)-3-hydroxyacyl-CoA dehydrogenase (NAD+) activity"/>
    <property type="evidence" value="ECO:0007669"/>
    <property type="project" value="UniProtKB-EC"/>
</dbReference>
<evidence type="ECO:0000256" key="2">
    <source>
        <dbReference type="PIRSR" id="PIRSR000105-1"/>
    </source>
</evidence>
<evidence type="ECO:0000259" key="5">
    <source>
        <dbReference type="Pfam" id="PF02737"/>
    </source>
</evidence>
<organism evidence="6 7">
    <name type="scientific">Desulfobotulus mexicanus</name>
    <dbReference type="NCBI Taxonomy" id="2586642"/>
    <lineage>
        <taxon>Bacteria</taxon>
        <taxon>Pseudomonadati</taxon>
        <taxon>Thermodesulfobacteriota</taxon>
        <taxon>Desulfobacteria</taxon>
        <taxon>Desulfobacterales</taxon>
        <taxon>Desulfobacteraceae</taxon>
        <taxon>Desulfobotulus</taxon>
    </lineage>
</organism>
<dbReference type="InterPro" id="IPR006176">
    <property type="entry name" value="3-OHacyl-CoA_DH_NAD-bd"/>
</dbReference>
<dbReference type="GO" id="GO:0006631">
    <property type="term" value="P:fatty acid metabolic process"/>
    <property type="evidence" value="ECO:0007669"/>
    <property type="project" value="InterPro"/>
</dbReference>
<dbReference type="SUPFAM" id="SSF51735">
    <property type="entry name" value="NAD(P)-binding Rossmann-fold domains"/>
    <property type="match status" value="1"/>
</dbReference>
<evidence type="ECO:0000259" key="4">
    <source>
        <dbReference type="Pfam" id="PF00725"/>
    </source>
</evidence>
<feature type="site" description="Important for catalytic activity" evidence="2">
    <location>
        <position position="142"/>
    </location>
</feature>
<feature type="binding site" evidence="3">
    <location>
        <position position="34"/>
    </location>
    <ligand>
        <name>NAD(+)</name>
        <dbReference type="ChEBI" id="CHEBI:57540"/>
    </ligand>
</feature>